<dbReference type="Proteomes" id="UP000297540">
    <property type="component" value="Unassembled WGS sequence"/>
</dbReference>
<dbReference type="PROSITE" id="PS51257">
    <property type="entry name" value="PROKAR_LIPOPROTEIN"/>
    <property type="match status" value="1"/>
</dbReference>
<reference evidence="1 2" key="1">
    <citation type="journal article" date="2017" name="Int. J. Syst. Evol. Microbiol.">
        <title>Mucilaginibacterpsychrotolerans sp. nov., isolated from peatlands.</title>
        <authorList>
            <person name="Deng Y."/>
            <person name="Shen L."/>
            <person name="Xu B."/>
            <person name="Liu Y."/>
            <person name="Gu Z."/>
            <person name="Liu H."/>
            <person name="Zhou Y."/>
        </authorList>
    </citation>
    <scope>NUCLEOTIDE SEQUENCE [LARGE SCALE GENOMIC DNA]</scope>
    <source>
        <strain evidence="1 2">NH7-4</strain>
    </source>
</reference>
<name>A0A4Y8S474_9SPHI</name>
<dbReference type="EMBL" id="SOZE01000050">
    <property type="protein sequence ID" value="TFF33267.1"/>
    <property type="molecule type" value="Genomic_DNA"/>
</dbReference>
<gene>
    <name evidence="1" type="ORF">E2R66_26680</name>
</gene>
<organism evidence="1 2">
    <name type="scientific">Mucilaginibacter psychrotolerans</name>
    <dbReference type="NCBI Taxonomy" id="1524096"/>
    <lineage>
        <taxon>Bacteria</taxon>
        <taxon>Pseudomonadati</taxon>
        <taxon>Bacteroidota</taxon>
        <taxon>Sphingobacteriia</taxon>
        <taxon>Sphingobacteriales</taxon>
        <taxon>Sphingobacteriaceae</taxon>
        <taxon>Mucilaginibacter</taxon>
    </lineage>
</organism>
<dbReference type="OrthoDB" id="676347at2"/>
<comment type="caution">
    <text evidence="1">The sequence shown here is derived from an EMBL/GenBank/DDBJ whole genome shotgun (WGS) entry which is preliminary data.</text>
</comment>
<protein>
    <submittedName>
        <fullName evidence="1">Uncharacterized protein</fullName>
    </submittedName>
</protein>
<dbReference type="RefSeq" id="WP_133236688.1">
    <property type="nucleotide sequence ID" value="NZ_SOZE01000050.1"/>
</dbReference>
<evidence type="ECO:0000313" key="2">
    <source>
        <dbReference type="Proteomes" id="UP000297540"/>
    </source>
</evidence>
<sequence length="143" mass="15623">MKKLKLNVILSTTLILGVVTLLSSCSKSITFQKSVVVPSAVGTVKIGKDDNGNRQVTIKVENLVAPSRLTPERKLYIVWVQTKDNGTKSLGKLVSSEAWFSSERNAKFISVLNYDPVRFFITAENDADVTNPSGVTVISTSDF</sequence>
<accession>A0A4Y8S474</accession>
<keyword evidence="2" id="KW-1185">Reference proteome</keyword>
<evidence type="ECO:0000313" key="1">
    <source>
        <dbReference type="EMBL" id="TFF33267.1"/>
    </source>
</evidence>
<proteinExistence type="predicted"/>
<dbReference type="AlphaFoldDB" id="A0A4Y8S474"/>